<keyword evidence="6 8" id="KW-0627">Porphyrin biosynthesis</keyword>
<name>A0ABW2SSI4_9ACTO</name>
<reference evidence="13" key="1">
    <citation type="journal article" date="2019" name="Int. J. Syst. Evol. Microbiol.">
        <title>The Global Catalogue of Microorganisms (GCM) 10K type strain sequencing project: providing services to taxonomists for standard genome sequencing and annotation.</title>
        <authorList>
            <consortium name="The Broad Institute Genomics Platform"/>
            <consortium name="The Broad Institute Genome Sequencing Center for Infectious Disease"/>
            <person name="Wu L."/>
            <person name="Ma J."/>
        </authorList>
    </citation>
    <scope>NUCLEOTIDE SEQUENCE [LARGE SCALE GENOMIC DNA]</scope>
    <source>
        <strain evidence="13">CCUG 56698</strain>
    </source>
</reference>
<dbReference type="EMBL" id="JBHTEF010000002">
    <property type="protein sequence ID" value="MFC7582273.1"/>
    <property type="molecule type" value="Genomic_DNA"/>
</dbReference>
<evidence type="ECO:0000259" key="9">
    <source>
        <dbReference type="Pfam" id="PF00745"/>
    </source>
</evidence>
<feature type="binding site" evidence="8">
    <location>
        <position position="112"/>
    </location>
    <ligand>
        <name>substrate</name>
    </ligand>
</feature>
<dbReference type="SUPFAM" id="SSF69742">
    <property type="entry name" value="Glutamyl tRNA-reductase catalytic, N-terminal domain"/>
    <property type="match status" value="1"/>
</dbReference>
<feature type="binding site" evidence="8">
    <location>
        <begin position="117"/>
        <end position="119"/>
    </location>
    <ligand>
        <name>substrate</name>
    </ligand>
</feature>
<evidence type="ECO:0000313" key="13">
    <source>
        <dbReference type="Proteomes" id="UP001596527"/>
    </source>
</evidence>
<comment type="similarity">
    <text evidence="2 8">Belongs to the glutamyl-tRNA reductase family.</text>
</comment>
<dbReference type="SUPFAM" id="SSF51735">
    <property type="entry name" value="NAD(P)-binding Rossmann-fold domains"/>
    <property type="match status" value="1"/>
</dbReference>
<feature type="binding site" evidence="8">
    <location>
        <begin position="192"/>
        <end position="197"/>
    </location>
    <ligand>
        <name>NADP(+)</name>
        <dbReference type="ChEBI" id="CHEBI:58349"/>
    </ligand>
</feature>
<evidence type="ECO:0000256" key="8">
    <source>
        <dbReference type="HAMAP-Rule" id="MF_00087"/>
    </source>
</evidence>
<proteinExistence type="inferred from homology"/>
<dbReference type="SUPFAM" id="SSF69075">
    <property type="entry name" value="Glutamyl tRNA-reductase dimerization domain"/>
    <property type="match status" value="1"/>
</dbReference>
<feature type="binding site" evidence="8">
    <location>
        <position position="123"/>
    </location>
    <ligand>
        <name>substrate</name>
    </ligand>
</feature>
<gene>
    <name evidence="8" type="primary">hemA</name>
    <name evidence="12" type="ORF">ACFQWG_13860</name>
</gene>
<dbReference type="InterPro" id="IPR036343">
    <property type="entry name" value="GluRdtase_N_sf"/>
</dbReference>
<comment type="caution">
    <text evidence="12">The sequence shown here is derived from an EMBL/GenBank/DDBJ whole genome shotgun (WGS) entry which is preliminary data.</text>
</comment>
<evidence type="ECO:0000313" key="12">
    <source>
        <dbReference type="EMBL" id="MFC7582273.1"/>
    </source>
</evidence>
<dbReference type="InterPro" id="IPR015896">
    <property type="entry name" value="4pyrrol_synth_GluRdtase_dimer"/>
</dbReference>
<dbReference type="EC" id="1.2.1.70" evidence="3 8"/>
<dbReference type="Gene3D" id="3.30.460.30">
    <property type="entry name" value="Glutamyl-tRNA reductase, N-terminal domain"/>
    <property type="match status" value="1"/>
</dbReference>
<dbReference type="PIRSF" id="PIRSF000445">
    <property type="entry name" value="4pyrrol_synth_GluRdtase"/>
    <property type="match status" value="1"/>
</dbReference>
<evidence type="ECO:0000259" key="11">
    <source>
        <dbReference type="Pfam" id="PF05201"/>
    </source>
</evidence>
<dbReference type="InterPro" id="IPR036453">
    <property type="entry name" value="GluRdtase_dimer_dom_sf"/>
</dbReference>
<dbReference type="InterPro" id="IPR015895">
    <property type="entry name" value="4pyrrol_synth_GluRdtase_N"/>
</dbReference>
<evidence type="ECO:0000256" key="7">
    <source>
        <dbReference type="ARBA" id="ARBA00047464"/>
    </source>
</evidence>
<evidence type="ECO:0000256" key="1">
    <source>
        <dbReference type="ARBA" id="ARBA00005059"/>
    </source>
</evidence>
<feature type="binding site" evidence="8">
    <location>
        <begin position="46"/>
        <end position="49"/>
    </location>
    <ligand>
        <name>substrate</name>
    </ligand>
</feature>
<feature type="site" description="Important for activity" evidence="8">
    <location>
        <position position="102"/>
    </location>
</feature>
<dbReference type="InterPro" id="IPR036291">
    <property type="entry name" value="NAD(P)-bd_dom_sf"/>
</dbReference>
<dbReference type="PANTHER" id="PTHR43013:SF1">
    <property type="entry name" value="GLUTAMYL-TRNA REDUCTASE"/>
    <property type="match status" value="1"/>
</dbReference>
<dbReference type="Gene3D" id="3.40.50.720">
    <property type="entry name" value="NAD(P)-binding Rossmann-like Domain"/>
    <property type="match status" value="1"/>
</dbReference>
<dbReference type="HAMAP" id="MF_00087">
    <property type="entry name" value="Glu_tRNA_reductase"/>
    <property type="match status" value="1"/>
</dbReference>
<feature type="domain" description="Glutamyl-tRNA reductase N-terminal" evidence="11">
    <location>
        <begin position="7"/>
        <end position="159"/>
    </location>
</feature>
<keyword evidence="5 8" id="KW-0560">Oxidoreductase</keyword>
<comment type="subunit">
    <text evidence="8">Homodimer.</text>
</comment>
<evidence type="ECO:0000259" key="10">
    <source>
        <dbReference type="Pfam" id="PF01488"/>
    </source>
</evidence>
<accession>A0ABW2SSI4</accession>
<evidence type="ECO:0000256" key="6">
    <source>
        <dbReference type="ARBA" id="ARBA00023244"/>
    </source>
</evidence>
<evidence type="ECO:0000256" key="3">
    <source>
        <dbReference type="ARBA" id="ARBA00012970"/>
    </source>
</evidence>
<dbReference type="GO" id="GO:0008883">
    <property type="term" value="F:glutamyl-tRNA reductase activity"/>
    <property type="evidence" value="ECO:0007669"/>
    <property type="project" value="UniProtKB-EC"/>
</dbReference>
<evidence type="ECO:0000256" key="5">
    <source>
        <dbReference type="ARBA" id="ARBA00023002"/>
    </source>
</evidence>
<dbReference type="Pfam" id="PF01488">
    <property type="entry name" value="Shikimate_DH"/>
    <property type="match status" value="1"/>
</dbReference>
<feature type="active site" description="Nucleophile" evidence="8">
    <location>
        <position position="47"/>
    </location>
</feature>
<evidence type="ECO:0000256" key="2">
    <source>
        <dbReference type="ARBA" id="ARBA00005916"/>
    </source>
</evidence>
<comment type="catalytic activity">
    <reaction evidence="7 8">
        <text>(S)-4-amino-5-oxopentanoate + tRNA(Glu) + NADP(+) = L-glutamyl-tRNA(Glu) + NADPH + H(+)</text>
        <dbReference type="Rhea" id="RHEA:12344"/>
        <dbReference type="Rhea" id="RHEA-COMP:9663"/>
        <dbReference type="Rhea" id="RHEA-COMP:9680"/>
        <dbReference type="ChEBI" id="CHEBI:15378"/>
        <dbReference type="ChEBI" id="CHEBI:57501"/>
        <dbReference type="ChEBI" id="CHEBI:57783"/>
        <dbReference type="ChEBI" id="CHEBI:58349"/>
        <dbReference type="ChEBI" id="CHEBI:78442"/>
        <dbReference type="ChEBI" id="CHEBI:78520"/>
        <dbReference type="EC" id="1.2.1.70"/>
    </reaction>
</comment>
<dbReference type="InterPro" id="IPR000343">
    <property type="entry name" value="4pyrrol_synth_GluRdtase"/>
</dbReference>
<protein>
    <recommendedName>
        <fullName evidence="3 8">Glutamyl-tRNA reductase</fullName>
        <shortName evidence="8">GluTR</shortName>
        <ecNumber evidence="3 8">1.2.1.70</ecNumber>
    </recommendedName>
</protein>
<dbReference type="PANTHER" id="PTHR43013">
    <property type="entry name" value="GLUTAMYL-TRNA REDUCTASE"/>
    <property type="match status" value="1"/>
</dbReference>
<dbReference type="Pfam" id="PF00745">
    <property type="entry name" value="GlutR_dimer"/>
    <property type="match status" value="1"/>
</dbReference>
<comment type="miscellaneous">
    <text evidence="8">During catalysis, the active site Cys acts as a nucleophile attacking the alpha-carbonyl group of tRNA-bound glutamate with the formation of a thioester intermediate between enzyme and glutamate, and the concomitant release of tRNA(Glu). The thioester intermediate is finally reduced by direct hydride transfer from NADPH, to form the product GSA.</text>
</comment>
<keyword evidence="4 8" id="KW-0521">NADP</keyword>
<comment type="function">
    <text evidence="8">Catalyzes the NADPH-dependent reduction of glutamyl-tRNA(Glu) to glutamate 1-semialdehyde (GSA).</text>
</comment>
<evidence type="ECO:0000256" key="4">
    <source>
        <dbReference type="ARBA" id="ARBA00022857"/>
    </source>
</evidence>
<sequence>MSLHLFSVTHSEQGLDAVARAARRTRGLGEVLRAVDHVEGALVLSTCNRVDVYTDIRGHIDGIDGDRIDGGAGGETVGRVSALLSASGVRPGHHEGREALTHLFSTACGLDSMVVGEREIIGQIRRAAETAKREGCLSGPLARVVEQASLVSRQVARETHLAGDGRSVVAVALGLAEESLPPLPTCRVVLVGTGSYAGAVVAALRGRGVREIGVHSASGRAARFADSHGLSAVDDVAFSGAVAGSDLVVCCRGNGEPALTREVVAPAVEGGRLTVLDLAITCDVAREVADLPGVTRIDLAQVREAAPATSALDEELAWNIVRNGVEDFLCEERARGLDPAIVALRMHISDAVEEEVVRMTNRHAGITSDHEAERALRHLAARLVHEPSRRAREAAAQGRSEQYLEALEMVFGIHPE</sequence>
<feature type="domain" description="Quinate/shikimate 5-dehydrogenase/glutamyl-tRNA reductase" evidence="10">
    <location>
        <begin position="175"/>
        <end position="302"/>
    </location>
</feature>
<dbReference type="RefSeq" id="WP_380976431.1">
    <property type="nucleotide sequence ID" value="NZ_JBHTEF010000002.1"/>
</dbReference>
<dbReference type="Proteomes" id="UP001596527">
    <property type="component" value="Unassembled WGS sequence"/>
</dbReference>
<comment type="domain">
    <text evidence="8">Possesses an unusual extended V-shaped dimeric structure with each monomer consisting of three distinct domains arranged along a curved 'spinal' alpha-helix. The N-terminal catalytic domain specifically recognizes the glutamate moiety of the substrate. The second domain is the NADPH-binding domain, and the third C-terminal domain is responsible for dimerization.</text>
</comment>
<dbReference type="InterPro" id="IPR006151">
    <property type="entry name" value="Shikm_DH/Glu-tRNA_Rdtase"/>
</dbReference>
<feature type="domain" description="Tetrapyrrole biosynthesis glutamyl-tRNA reductase dimerisation" evidence="9">
    <location>
        <begin position="317"/>
        <end position="413"/>
    </location>
</feature>
<comment type="pathway">
    <text evidence="1 8">Porphyrin-containing compound metabolism; protoporphyrin-IX biosynthesis; 5-aminolevulinate from L-glutamyl-tRNA(Glu): step 1/2.</text>
</comment>
<keyword evidence="13" id="KW-1185">Reference proteome</keyword>
<dbReference type="NCBIfam" id="NF000750">
    <property type="entry name" value="PRK00045.3-4"/>
    <property type="match status" value="1"/>
</dbReference>
<dbReference type="Pfam" id="PF05201">
    <property type="entry name" value="GlutR_N"/>
    <property type="match status" value="1"/>
</dbReference>
<organism evidence="12 13">
    <name type="scientific">Schaalia naturae</name>
    <dbReference type="NCBI Taxonomy" id="635203"/>
    <lineage>
        <taxon>Bacteria</taxon>
        <taxon>Bacillati</taxon>
        <taxon>Actinomycetota</taxon>
        <taxon>Actinomycetes</taxon>
        <taxon>Actinomycetales</taxon>
        <taxon>Actinomycetaceae</taxon>
        <taxon>Schaalia</taxon>
    </lineage>
</organism>